<dbReference type="Proteomes" id="UP000014760">
    <property type="component" value="Unassembled WGS sequence"/>
</dbReference>
<name>R7TQ25_CAPTE</name>
<feature type="region of interest" description="Disordered" evidence="2">
    <location>
        <begin position="1"/>
        <end position="36"/>
    </location>
</feature>
<evidence type="ECO:0000256" key="1">
    <source>
        <dbReference type="SAM" id="Coils"/>
    </source>
</evidence>
<keyword evidence="5" id="KW-1185">Reference proteome</keyword>
<organism evidence="3">
    <name type="scientific">Capitella teleta</name>
    <name type="common">Polychaete worm</name>
    <dbReference type="NCBI Taxonomy" id="283909"/>
    <lineage>
        <taxon>Eukaryota</taxon>
        <taxon>Metazoa</taxon>
        <taxon>Spiralia</taxon>
        <taxon>Lophotrochozoa</taxon>
        <taxon>Annelida</taxon>
        <taxon>Polychaeta</taxon>
        <taxon>Sedentaria</taxon>
        <taxon>Scolecida</taxon>
        <taxon>Capitellidae</taxon>
        <taxon>Capitella</taxon>
    </lineage>
</organism>
<sequence>MEDIQLRSSTTSPLNGVTFTIGTGEDSAAGCDQGDPETLEEEIKNIKSVIRITTQKLVELNERFGKQQNPPSIYIQEYEGLTNRIHELQLREQLLQDKLGSDSLGE</sequence>
<feature type="non-terminal residue" evidence="3">
    <location>
        <position position="106"/>
    </location>
</feature>
<reference evidence="4" key="3">
    <citation type="submission" date="2015-06" db="UniProtKB">
        <authorList>
            <consortium name="EnsemblMetazoa"/>
        </authorList>
    </citation>
    <scope>IDENTIFICATION</scope>
</reference>
<evidence type="ECO:0000256" key="2">
    <source>
        <dbReference type="SAM" id="MobiDB-lite"/>
    </source>
</evidence>
<evidence type="ECO:0000313" key="3">
    <source>
        <dbReference type="EMBL" id="ELT95667.1"/>
    </source>
</evidence>
<dbReference type="OrthoDB" id="774951at2759"/>
<dbReference type="STRING" id="283909.R7TQ25"/>
<evidence type="ECO:0000313" key="5">
    <source>
        <dbReference type="Proteomes" id="UP000014760"/>
    </source>
</evidence>
<feature type="compositionally biased region" description="Polar residues" evidence="2">
    <location>
        <begin position="1"/>
        <end position="21"/>
    </location>
</feature>
<protein>
    <submittedName>
        <fullName evidence="3 4">Uncharacterized protein</fullName>
    </submittedName>
</protein>
<dbReference type="HOGENOM" id="CLU_2229781_0_0_1"/>
<keyword evidence="1" id="KW-0175">Coiled coil</keyword>
<evidence type="ECO:0000313" key="4">
    <source>
        <dbReference type="EnsemblMetazoa" id="CapteP197342"/>
    </source>
</evidence>
<dbReference type="AlphaFoldDB" id="R7TQ25"/>
<feature type="coiled-coil region" evidence="1">
    <location>
        <begin position="43"/>
        <end position="98"/>
    </location>
</feature>
<dbReference type="EnsemblMetazoa" id="CapteT197342">
    <property type="protein sequence ID" value="CapteP197342"/>
    <property type="gene ID" value="CapteG197342"/>
</dbReference>
<accession>R7TQ25</accession>
<dbReference type="EMBL" id="KB309044">
    <property type="protein sequence ID" value="ELT95667.1"/>
    <property type="molecule type" value="Genomic_DNA"/>
</dbReference>
<proteinExistence type="predicted"/>
<reference evidence="5" key="1">
    <citation type="submission" date="2012-12" db="EMBL/GenBank/DDBJ databases">
        <authorList>
            <person name="Hellsten U."/>
            <person name="Grimwood J."/>
            <person name="Chapman J.A."/>
            <person name="Shapiro H."/>
            <person name="Aerts A."/>
            <person name="Otillar R.P."/>
            <person name="Terry A.Y."/>
            <person name="Boore J.L."/>
            <person name="Simakov O."/>
            <person name="Marletaz F."/>
            <person name="Cho S.-J."/>
            <person name="Edsinger-Gonzales E."/>
            <person name="Havlak P."/>
            <person name="Kuo D.-H."/>
            <person name="Larsson T."/>
            <person name="Lv J."/>
            <person name="Arendt D."/>
            <person name="Savage R."/>
            <person name="Osoegawa K."/>
            <person name="de Jong P."/>
            <person name="Lindberg D.R."/>
            <person name="Seaver E.C."/>
            <person name="Weisblat D.A."/>
            <person name="Putnam N.H."/>
            <person name="Grigoriev I.V."/>
            <person name="Rokhsar D.S."/>
        </authorList>
    </citation>
    <scope>NUCLEOTIDE SEQUENCE</scope>
    <source>
        <strain evidence="5">I ESC-2004</strain>
    </source>
</reference>
<gene>
    <name evidence="3" type="ORF">CAPTEDRAFT_197342</name>
</gene>
<reference evidence="3 5" key="2">
    <citation type="journal article" date="2013" name="Nature">
        <title>Insights into bilaterian evolution from three spiralian genomes.</title>
        <authorList>
            <person name="Simakov O."/>
            <person name="Marletaz F."/>
            <person name="Cho S.J."/>
            <person name="Edsinger-Gonzales E."/>
            <person name="Havlak P."/>
            <person name="Hellsten U."/>
            <person name="Kuo D.H."/>
            <person name="Larsson T."/>
            <person name="Lv J."/>
            <person name="Arendt D."/>
            <person name="Savage R."/>
            <person name="Osoegawa K."/>
            <person name="de Jong P."/>
            <person name="Grimwood J."/>
            <person name="Chapman J.A."/>
            <person name="Shapiro H."/>
            <person name="Aerts A."/>
            <person name="Otillar R.P."/>
            <person name="Terry A.Y."/>
            <person name="Boore J.L."/>
            <person name="Grigoriev I.V."/>
            <person name="Lindberg D.R."/>
            <person name="Seaver E.C."/>
            <person name="Weisblat D.A."/>
            <person name="Putnam N.H."/>
            <person name="Rokhsar D.S."/>
        </authorList>
    </citation>
    <scope>NUCLEOTIDE SEQUENCE</scope>
    <source>
        <strain evidence="3 5">I ESC-2004</strain>
    </source>
</reference>
<dbReference type="EMBL" id="AMQN01002384">
    <property type="status" value="NOT_ANNOTATED_CDS"/>
    <property type="molecule type" value="Genomic_DNA"/>
</dbReference>